<accession>A0A6B0ST04</accession>
<reference evidence="2 3" key="1">
    <citation type="submission" date="2019-12" db="EMBL/GenBank/DDBJ databases">
        <title>Isolation and characterization of three novel carbon monoxide-oxidizing members of Halobacteria from salione crusts and soils.</title>
        <authorList>
            <person name="Myers M.R."/>
            <person name="King G.M."/>
        </authorList>
    </citation>
    <scope>NUCLEOTIDE SEQUENCE [LARGE SCALE GENOMIC DNA]</scope>
    <source>
        <strain evidence="2 3">WSA2</strain>
    </source>
</reference>
<dbReference type="EMBL" id="WUUS01000007">
    <property type="protein sequence ID" value="MXR42024.1"/>
    <property type="molecule type" value="Genomic_DNA"/>
</dbReference>
<protein>
    <submittedName>
        <fullName evidence="2">2Fe-2S iron-sulfur cluster binding domain-containing protein</fullName>
    </submittedName>
</protein>
<dbReference type="InterPro" id="IPR036010">
    <property type="entry name" value="2Fe-2S_ferredoxin-like_sf"/>
</dbReference>
<dbReference type="Gene3D" id="3.10.20.30">
    <property type="match status" value="1"/>
</dbReference>
<evidence type="ECO:0000259" key="1">
    <source>
        <dbReference type="PROSITE" id="PS51085"/>
    </source>
</evidence>
<dbReference type="PROSITE" id="PS51085">
    <property type="entry name" value="2FE2S_FER_2"/>
    <property type="match status" value="1"/>
</dbReference>
<dbReference type="Pfam" id="PF00111">
    <property type="entry name" value="Fer2"/>
    <property type="match status" value="1"/>
</dbReference>
<sequence length="110" mass="11984">MPIVRFRGTEIECERGDTLRDVLFEAGLSPHNGRADAVNCRGHGSCGTCAVRVDGAVSEPSRRERLRLRVPPHDPDAGLRLACQTTVEGDVTVEKFPGFWGQHVDDGTAE</sequence>
<dbReference type="InterPro" id="IPR012675">
    <property type="entry name" value="Beta-grasp_dom_sf"/>
</dbReference>
<gene>
    <name evidence="2" type="ORF">GRX01_11835</name>
</gene>
<dbReference type="GO" id="GO:0051536">
    <property type="term" value="F:iron-sulfur cluster binding"/>
    <property type="evidence" value="ECO:0007669"/>
    <property type="project" value="InterPro"/>
</dbReference>
<comment type="caution">
    <text evidence="2">The sequence shown here is derived from an EMBL/GenBank/DDBJ whole genome shotgun (WGS) entry which is preliminary data.</text>
</comment>
<dbReference type="RefSeq" id="WP_159667534.1">
    <property type="nucleotide sequence ID" value="NZ_WUUS01000007.1"/>
</dbReference>
<organism evidence="2 3">
    <name type="scientific">Halobaculum saliterrae</name>
    <dbReference type="NCBI Taxonomy" id="2073113"/>
    <lineage>
        <taxon>Archaea</taxon>
        <taxon>Methanobacteriati</taxon>
        <taxon>Methanobacteriota</taxon>
        <taxon>Stenosarchaea group</taxon>
        <taxon>Halobacteria</taxon>
        <taxon>Halobacteriales</taxon>
        <taxon>Haloferacaceae</taxon>
        <taxon>Halobaculum</taxon>
    </lineage>
</organism>
<evidence type="ECO:0000313" key="3">
    <source>
        <dbReference type="Proteomes" id="UP000437065"/>
    </source>
</evidence>
<dbReference type="SUPFAM" id="SSF54292">
    <property type="entry name" value="2Fe-2S ferredoxin-like"/>
    <property type="match status" value="1"/>
</dbReference>
<dbReference type="OrthoDB" id="31557at2157"/>
<feature type="domain" description="2Fe-2S ferredoxin-type" evidence="1">
    <location>
        <begin position="1"/>
        <end position="99"/>
    </location>
</feature>
<keyword evidence="3" id="KW-1185">Reference proteome</keyword>
<dbReference type="CDD" id="cd00207">
    <property type="entry name" value="fer2"/>
    <property type="match status" value="1"/>
</dbReference>
<dbReference type="AlphaFoldDB" id="A0A6B0ST04"/>
<name>A0A6B0ST04_9EURY</name>
<evidence type="ECO:0000313" key="2">
    <source>
        <dbReference type="EMBL" id="MXR42024.1"/>
    </source>
</evidence>
<dbReference type="Proteomes" id="UP000437065">
    <property type="component" value="Unassembled WGS sequence"/>
</dbReference>
<proteinExistence type="predicted"/>
<dbReference type="InterPro" id="IPR001041">
    <property type="entry name" value="2Fe-2S_ferredoxin-type"/>
</dbReference>